<proteinExistence type="predicted"/>
<dbReference type="EMBL" id="FPKV01000003">
    <property type="protein sequence ID" value="SFZ93583.1"/>
    <property type="molecule type" value="Genomic_DNA"/>
</dbReference>
<evidence type="ECO:0000313" key="7">
    <source>
        <dbReference type="EMBL" id="SFZ93583.1"/>
    </source>
</evidence>
<evidence type="ECO:0000256" key="1">
    <source>
        <dbReference type="ARBA" id="ARBA00022723"/>
    </source>
</evidence>
<feature type="domain" description="L-fucose isomerase C-terminal" evidence="6">
    <location>
        <begin position="382"/>
        <end position="478"/>
    </location>
</feature>
<dbReference type="STRING" id="369401.SAMN05428642_103216"/>
<dbReference type="SUPFAM" id="SSF50443">
    <property type="entry name" value="FucI/AraA C-terminal domain-like"/>
    <property type="match status" value="1"/>
</dbReference>
<dbReference type="PANTHER" id="PTHR38464:SF1">
    <property type="entry name" value="L-ARABINOSE ISOMERASE"/>
    <property type="match status" value="1"/>
</dbReference>
<dbReference type="InterPro" id="IPR004216">
    <property type="entry name" value="Fuc/Ara_isomerase_C"/>
</dbReference>
<accession>A0A1K2IMI3</accession>
<evidence type="ECO:0000256" key="2">
    <source>
        <dbReference type="ARBA" id="ARBA00022935"/>
    </source>
</evidence>
<sequence length="482" mass="53336">MKLAIKDEPQRIGVFGVGYDVYWGQFDGLLDELMQKQEVFLQKLSKKSATIVDFGMIDNPKKAYEKVKEIQSANLDLVFCNMLTYATSGTFGIIIKTLSIPVVIVALQPRKALDYSKASTYMQLVNDDICAVPEFAGVAVRMGKKVPDMIIGTLHDDTEAEILIDEYCRIAKVLHDLKNAHLGHIGHPINAMLDMHTDATMLTSAFGCHVVECEANEIMSFYDKVNEKEIKDKENTILDFFDTPDPVSDPISLKLMNGDLRVAARVSVALDQFVKEKKLDGLAYYYDGAVGSELRKMMSNLIIGNSILTSNGFPMCGESDMKTLIAMLIMDRLEIGGSFAEFHPVDFAEDFVLVGHDGPHNISIADGKPVLRSLKKYHGKPGNGAGVEFKIKQGPITMLSISSTFEGKFKFIIAEGESVKGPIPPTGNTNTRGRFKPDVKTFLYKWMREGPTHHFALGIGHHSQSIAKIANYLNIEAVIVTD</sequence>
<reference evidence="7 8" key="1">
    <citation type="submission" date="2016-10" db="EMBL/GenBank/DDBJ databases">
        <authorList>
            <person name="de Groot N.N."/>
        </authorList>
    </citation>
    <scope>NUCLEOTIDE SEQUENCE [LARGE SCALE GENOMIC DNA]</scope>
    <source>
        <strain evidence="7 8">DSM 18180</strain>
    </source>
</reference>
<name>A0A1K2IMI3_9FLAO</name>
<keyword evidence="3" id="KW-0464">Manganese</keyword>
<keyword evidence="2" id="KW-0054">Arabinose catabolism</keyword>
<evidence type="ECO:0000259" key="6">
    <source>
        <dbReference type="Pfam" id="PF02952"/>
    </source>
</evidence>
<organism evidence="7 8">
    <name type="scientific">Flaviramulus basaltis</name>
    <dbReference type="NCBI Taxonomy" id="369401"/>
    <lineage>
        <taxon>Bacteria</taxon>
        <taxon>Pseudomonadati</taxon>
        <taxon>Bacteroidota</taxon>
        <taxon>Flavobacteriia</taxon>
        <taxon>Flavobacteriales</taxon>
        <taxon>Flavobacteriaceae</taxon>
        <taxon>Flaviramulus</taxon>
    </lineage>
</organism>
<gene>
    <name evidence="7" type="ORF">SAMN05428642_103216</name>
</gene>
<keyword evidence="5" id="KW-0119">Carbohydrate metabolism</keyword>
<dbReference type="AlphaFoldDB" id="A0A1K2IMI3"/>
<dbReference type="RefSeq" id="WP_072402846.1">
    <property type="nucleotide sequence ID" value="NZ_FPKV01000003.1"/>
</dbReference>
<dbReference type="InterPro" id="IPR009015">
    <property type="entry name" value="Fucose_isomerase_N/cen_sf"/>
</dbReference>
<dbReference type="PANTHER" id="PTHR38464">
    <property type="entry name" value="L-ARABINOSE ISOMERASE"/>
    <property type="match status" value="1"/>
</dbReference>
<dbReference type="GO" id="GO:0008733">
    <property type="term" value="F:L-arabinose isomerase activity"/>
    <property type="evidence" value="ECO:0007669"/>
    <property type="project" value="InterPro"/>
</dbReference>
<keyword evidence="8" id="KW-1185">Reference proteome</keyword>
<dbReference type="Pfam" id="PF02952">
    <property type="entry name" value="Fucose_iso_C"/>
    <property type="match status" value="1"/>
</dbReference>
<evidence type="ECO:0000256" key="5">
    <source>
        <dbReference type="ARBA" id="ARBA00023277"/>
    </source>
</evidence>
<dbReference type="SUPFAM" id="SSF53743">
    <property type="entry name" value="FucI/AraA N-terminal and middle domains"/>
    <property type="match status" value="1"/>
</dbReference>
<keyword evidence="4 7" id="KW-0413">Isomerase</keyword>
<dbReference type="InterPro" id="IPR003762">
    <property type="entry name" value="Lara_isomerase"/>
</dbReference>
<dbReference type="CDD" id="cd00578">
    <property type="entry name" value="L-fuc_L-ara-isomerases"/>
    <property type="match status" value="1"/>
</dbReference>
<keyword evidence="1" id="KW-0479">Metal-binding</keyword>
<evidence type="ECO:0000256" key="4">
    <source>
        <dbReference type="ARBA" id="ARBA00023235"/>
    </source>
</evidence>
<evidence type="ECO:0000256" key="3">
    <source>
        <dbReference type="ARBA" id="ARBA00023211"/>
    </source>
</evidence>
<dbReference type="Gene3D" id="3.40.50.10940">
    <property type="match status" value="1"/>
</dbReference>
<dbReference type="OrthoDB" id="3194672at2"/>
<dbReference type="Proteomes" id="UP000182544">
    <property type="component" value="Unassembled WGS sequence"/>
</dbReference>
<dbReference type="GO" id="GO:0046872">
    <property type="term" value="F:metal ion binding"/>
    <property type="evidence" value="ECO:0007669"/>
    <property type="project" value="UniProtKB-KW"/>
</dbReference>
<dbReference type="InterPro" id="IPR015888">
    <property type="entry name" value="Fuc_isomerase_C"/>
</dbReference>
<dbReference type="GO" id="GO:0005829">
    <property type="term" value="C:cytosol"/>
    <property type="evidence" value="ECO:0007669"/>
    <property type="project" value="TreeGrafter"/>
</dbReference>
<dbReference type="InterPro" id="IPR038583">
    <property type="entry name" value="AraA_N_sf"/>
</dbReference>
<evidence type="ECO:0000313" key="8">
    <source>
        <dbReference type="Proteomes" id="UP000182544"/>
    </source>
</evidence>
<dbReference type="GO" id="GO:0019569">
    <property type="term" value="P:L-arabinose catabolic process to D-xylulose 5-phosphate"/>
    <property type="evidence" value="ECO:0007669"/>
    <property type="project" value="TreeGrafter"/>
</dbReference>
<protein>
    <submittedName>
        <fullName evidence="7">L-arabinose isomerase</fullName>
    </submittedName>
</protein>